<dbReference type="InterPro" id="IPR016040">
    <property type="entry name" value="NAD(P)-bd_dom"/>
</dbReference>
<proteinExistence type="predicted"/>
<dbReference type="InterPro" id="IPR036291">
    <property type="entry name" value="NAD(P)-bd_dom_sf"/>
</dbReference>
<evidence type="ECO:0000259" key="1">
    <source>
        <dbReference type="Pfam" id="PF13460"/>
    </source>
</evidence>
<dbReference type="PANTHER" id="PTHR12126:SF16">
    <property type="entry name" value="MIOREX COMPLEX COMPONENT 2"/>
    <property type="match status" value="1"/>
</dbReference>
<dbReference type="PANTHER" id="PTHR12126">
    <property type="entry name" value="NADH-UBIQUINONE OXIDOREDUCTASE 39 KDA SUBUNIT-RELATED"/>
    <property type="match status" value="1"/>
</dbReference>
<dbReference type="EMBL" id="CP151502">
    <property type="protein sequence ID" value="WZN60096.1"/>
    <property type="molecule type" value="Genomic_DNA"/>
</dbReference>
<sequence>MVGRALCSAAASSAAKVVVVGGSGFVGSALCKAAVARGADVFSVSRGGKPGAKQLADSSWAREVTWLKGDALKASDWPEEYLDGVAGVISCVGSFGGHDFMRKVCGEANVRVFDEAKRRGVARAVFISAHDYGPPLRDLLKGYFDGKLMAEEALFRNFSGGTGTSVRPGMVHGTRYVAGSLPVPLSVVGKPLELVLGNQVVRAAVEGTIVPGALQRLLVPAVSADAVAQASVDALMEPIPAEFEDDAGNHRRVLGVWDILSHRDR</sequence>
<dbReference type="Proteomes" id="UP001472866">
    <property type="component" value="Chromosome 02"/>
</dbReference>
<dbReference type="SUPFAM" id="SSF51735">
    <property type="entry name" value="NAD(P)-binding Rossmann-fold domains"/>
    <property type="match status" value="1"/>
</dbReference>
<dbReference type="GO" id="GO:0005739">
    <property type="term" value="C:mitochondrion"/>
    <property type="evidence" value="ECO:0007669"/>
    <property type="project" value="TreeGrafter"/>
</dbReference>
<dbReference type="AlphaFoldDB" id="A0AAX4P291"/>
<feature type="domain" description="NAD(P)-binding" evidence="1">
    <location>
        <begin position="21"/>
        <end position="172"/>
    </location>
</feature>
<dbReference type="GO" id="GO:0044877">
    <property type="term" value="F:protein-containing complex binding"/>
    <property type="evidence" value="ECO:0007669"/>
    <property type="project" value="TreeGrafter"/>
</dbReference>
<evidence type="ECO:0000313" key="3">
    <source>
        <dbReference type="Proteomes" id="UP001472866"/>
    </source>
</evidence>
<reference evidence="2 3" key="1">
    <citation type="submission" date="2024-03" db="EMBL/GenBank/DDBJ databases">
        <title>Complete genome sequence of the green alga Chloropicon roscoffensis RCC1871.</title>
        <authorList>
            <person name="Lemieux C."/>
            <person name="Pombert J.-F."/>
            <person name="Otis C."/>
            <person name="Turmel M."/>
        </authorList>
    </citation>
    <scope>NUCLEOTIDE SEQUENCE [LARGE SCALE GENOMIC DNA]</scope>
    <source>
        <strain evidence="2 3">RCC1871</strain>
    </source>
</reference>
<gene>
    <name evidence="2" type="ORF">HKI87_02g16240</name>
</gene>
<protein>
    <submittedName>
        <fullName evidence="2">NAD(P)-binding domain-containing protein</fullName>
    </submittedName>
</protein>
<keyword evidence="3" id="KW-1185">Reference proteome</keyword>
<name>A0AAX4P291_9CHLO</name>
<accession>A0AAX4P291</accession>
<organism evidence="2 3">
    <name type="scientific">Chloropicon roscoffensis</name>
    <dbReference type="NCBI Taxonomy" id="1461544"/>
    <lineage>
        <taxon>Eukaryota</taxon>
        <taxon>Viridiplantae</taxon>
        <taxon>Chlorophyta</taxon>
        <taxon>Chloropicophyceae</taxon>
        <taxon>Chloropicales</taxon>
        <taxon>Chloropicaceae</taxon>
        <taxon>Chloropicon</taxon>
    </lineage>
</organism>
<evidence type="ECO:0000313" key="2">
    <source>
        <dbReference type="EMBL" id="WZN60096.1"/>
    </source>
</evidence>
<dbReference type="Pfam" id="PF13460">
    <property type="entry name" value="NAD_binding_10"/>
    <property type="match status" value="1"/>
</dbReference>
<dbReference type="Gene3D" id="3.40.50.720">
    <property type="entry name" value="NAD(P)-binding Rossmann-like Domain"/>
    <property type="match status" value="1"/>
</dbReference>
<dbReference type="InterPro" id="IPR051207">
    <property type="entry name" value="ComplexI_NDUFA9_subunit"/>
</dbReference>